<evidence type="ECO:0000256" key="7">
    <source>
        <dbReference type="ARBA" id="ARBA00022692"/>
    </source>
</evidence>
<dbReference type="Gene3D" id="1.25.40.10">
    <property type="entry name" value="Tetratricopeptide repeat domain"/>
    <property type="match status" value="1"/>
</dbReference>
<evidence type="ECO:0000256" key="12">
    <source>
        <dbReference type="ARBA" id="ARBA00023180"/>
    </source>
</evidence>
<feature type="signal peptide" evidence="14">
    <location>
        <begin position="1"/>
        <end position="20"/>
    </location>
</feature>
<dbReference type="GO" id="GO:0030246">
    <property type="term" value="F:carbohydrate binding"/>
    <property type="evidence" value="ECO:0007669"/>
    <property type="project" value="InterPro"/>
</dbReference>
<dbReference type="AlphaFoldDB" id="A0A6A6LHI6"/>
<dbReference type="Proteomes" id="UP000467840">
    <property type="component" value="Chromosome 1"/>
</dbReference>
<dbReference type="SUPFAM" id="SSF49899">
    <property type="entry name" value="Concanavalin A-like lectins/glucanases"/>
    <property type="match status" value="1"/>
</dbReference>
<comment type="subcellular location">
    <subcellularLocation>
        <location evidence="2">Golgi apparatus membrane</location>
        <topology evidence="2">Single-pass type II membrane protein</topology>
    </subcellularLocation>
</comment>
<evidence type="ECO:0000313" key="16">
    <source>
        <dbReference type="EMBL" id="KAF2299466.1"/>
    </source>
</evidence>
<evidence type="ECO:0000256" key="9">
    <source>
        <dbReference type="ARBA" id="ARBA00022989"/>
    </source>
</evidence>
<keyword evidence="7" id="KW-0812">Transmembrane</keyword>
<dbReference type="GO" id="GO:1901137">
    <property type="term" value="P:carbohydrate derivative biosynthetic process"/>
    <property type="evidence" value="ECO:0007669"/>
    <property type="project" value="UniProtKB-ARBA"/>
</dbReference>
<dbReference type="PROSITE" id="PS51304">
    <property type="entry name" value="GALECTIN"/>
    <property type="match status" value="1"/>
</dbReference>
<keyword evidence="17" id="KW-1185">Reference proteome</keyword>
<dbReference type="Pfam" id="PF20431">
    <property type="entry name" value="E_motif"/>
    <property type="match status" value="1"/>
</dbReference>
<feature type="chain" id="PRO_5025441282" description="Galectin domain-containing protein" evidence="14">
    <location>
        <begin position="21"/>
        <end position="687"/>
    </location>
</feature>
<evidence type="ECO:0000256" key="5">
    <source>
        <dbReference type="ARBA" id="ARBA00022676"/>
    </source>
</evidence>
<dbReference type="InterPro" id="IPR013320">
    <property type="entry name" value="ConA-like_dom_sf"/>
</dbReference>
<dbReference type="Gene3D" id="2.60.120.200">
    <property type="match status" value="1"/>
</dbReference>
<accession>A0A6A6LHI6</accession>
<name>A0A6A6LHI6_HEVBR</name>
<evidence type="ECO:0000313" key="17">
    <source>
        <dbReference type="Proteomes" id="UP000467840"/>
    </source>
</evidence>
<dbReference type="Pfam" id="PF00337">
    <property type="entry name" value="Gal-bind_lectin"/>
    <property type="match status" value="1"/>
</dbReference>
<sequence length="687" mass="77375">MKRCLCGVLAGSLFMLIVLRLGVMKNPFGEGTLTSPISVNISNPLEWINPGAPPAFRSPESASQVISTATLLSSLFIDRNFSHEVESSLLTWNRMRHLVNYSQGLPNAMEAIREAQVAWESLMESFKKGEQGDANGLKEKQCPYFLNKMNTTEFGKDGYKLRIPCGLIQGSAITIIGIPNGLLGSFQFDLSGESLPGEPEPPIILHYNVRLLVDDLNQCNEMVGKNDSRKFAASRSSMSRNRSRAGRYFPFKQVAYPSEESDHIVDLESLKSAQLPPNQPLDLFIGVFSTANNFERRTAVRRTWMQYPAVKTGAVAVRFFVGLHRNQMVNEQLWNELQTYGDIQLVPFVDYYNLITWKTVAICTFGAEVISANYVMKTDDDAFVRVDEVLASLRRTNIRHGLLYGLINYNAQPHRNPNSKWYISVEEWPESFYPPWAHGPGYVVSQDIAKAVYKRHKKGQLKMFKLEDVAMGIWIAEMKKGSLHVTYVNEERVYNEGCKDGYVVAHYQSPREMLCLWQKLQQGNEPGCCSVVTSCVGSLWLGDAIGYFVKMMDFGFEPDEMVLMLEVCAEMGNLSLGRAGSLKEAYDFIMSPPFQPDPLVWRTLLSACSVHDVNDRNGVAYKVRKKLLELEPTRSANLVMVANMHVDAGTWEKAENVRRVMRDGGLKKGGESWVELAGIHPSVFFWA</sequence>
<evidence type="ECO:0000256" key="4">
    <source>
        <dbReference type="ARBA" id="ARBA00008661"/>
    </source>
</evidence>
<keyword evidence="14" id="KW-0732">Signal</keyword>
<evidence type="ECO:0000256" key="3">
    <source>
        <dbReference type="ARBA" id="ARBA00004922"/>
    </source>
</evidence>
<evidence type="ECO:0000256" key="14">
    <source>
        <dbReference type="SAM" id="SignalP"/>
    </source>
</evidence>
<dbReference type="Pfam" id="PF01762">
    <property type="entry name" value="Galactosyl_T"/>
    <property type="match status" value="1"/>
</dbReference>
<evidence type="ECO:0000259" key="15">
    <source>
        <dbReference type="PROSITE" id="PS51304"/>
    </source>
</evidence>
<dbReference type="UniPathway" id="UPA00378"/>
<dbReference type="Gene3D" id="3.90.550.50">
    <property type="match status" value="1"/>
</dbReference>
<reference evidence="16 17" key="1">
    <citation type="journal article" date="2020" name="Mol. Plant">
        <title>The Chromosome-Based Rubber Tree Genome Provides New Insights into Spurge Genome Evolution and Rubber Biosynthesis.</title>
        <authorList>
            <person name="Liu J."/>
            <person name="Shi C."/>
            <person name="Shi C.C."/>
            <person name="Li W."/>
            <person name="Zhang Q.J."/>
            <person name="Zhang Y."/>
            <person name="Li K."/>
            <person name="Lu H.F."/>
            <person name="Shi C."/>
            <person name="Zhu S.T."/>
            <person name="Xiao Z.Y."/>
            <person name="Nan H."/>
            <person name="Yue Y."/>
            <person name="Zhu X.G."/>
            <person name="Wu Y."/>
            <person name="Hong X.N."/>
            <person name="Fan G.Y."/>
            <person name="Tong Y."/>
            <person name="Zhang D."/>
            <person name="Mao C.L."/>
            <person name="Liu Y.L."/>
            <person name="Hao S.J."/>
            <person name="Liu W.Q."/>
            <person name="Lv M.Q."/>
            <person name="Zhang H.B."/>
            <person name="Liu Y."/>
            <person name="Hu-Tang G.R."/>
            <person name="Wang J.P."/>
            <person name="Wang J.H."/>
            <person name="Sun Y.H."/>
            <person name="Ni S.B."/>
            <person name="Chen W.B."/>
            <person name="Zhang X.C."/>
            <person name="Jiao Y.N."/>
            <person name="Eichler E.E."/>
            <person name="Li G.H."/>
            <person name="Liu X."/>
            <person name="Gao L.Z."/>
        </authorList>
    </citation>
    <scope>NUCLEOTIDE SEQUENCE [LARGE SCALE GENOMIC DNA]</scope>
    <source>
        <strain evidence="17">cv. GT1</strain>
        <tissue evidence="16">Leaf</tissue>
    </source>
</reference>
<dbReference type="InterPro" id="IPR046848">
    <property type="entry name" value="E_motif"/>
</dbReference>
<comment type="caution">
    <text evidence="16">The sequence shown here is derived from an EMBL/GenBank/DDBJ whole genome shotgun (WGS) entry which is preliminary data.</text>
</comment>
<feature type="domain" description="Galectin" evidence="15">
    <location>
        <begin position="159"/>
        <end position="318"/>
    </location>
</feature>
<organism evidence="16 17">
    <name type="scientific">Hevea brasiliensis</name>
    <name type="common">Para rubber tree</name>
    <name type="synonym">Siphonia brasiliensis</name>
    <dbReference type="NCBI Taxonomy" id="3981"/>
    <lineage>
        <taxon>Eukaryota</taxon>
        <taxon>Viridiplantae</taxon>
        <taxon>Streptophyta</taxon>
        <taxon>Embryophyta</taxon>
        <taxon>Tracheophyta</taxon>
        <taxon>Spermatophyta</taxon>
        <taxon>Magnoliopsida</taxon>
        <taxon>eudicotyledons</taxon>
        <taxon>Gunneridae</taxon>
        <taxon>Pentapetalae</taxon>
        <taxon>rosids</taxon>
        <taxon>fabids</taxon>
        <taxon>Malpighiales</taxon>
        <taxon>Euphorbiaceae</taxon>
        <taxon>Crotonoideae</taxon>
        <taxon>Micrandreae</taxon>
        <taxon>Hevea</taxon>
    </lineage>
</organism>
<comment type="pathway">
    <text evidence="3">Protein modification; protein glycosylation.</text>
</comment>
<keyword evidence="8" id="KW-0735">Signal-anchor</keyword>
<evidence type="ECO:0000256" key="10">
    <source>
        <dbReference type="ARBA" id="ARBA00023034"/>
    </source>
</evidence>
<evidence type="ECO:0000256" key="1">
    <source>
        <dbReference type="ARBA" id="ARBA00001936"/>
    </source>
</evidence>
<keyword evidence="10" id="KW-0333">Golgi apparatus</keyword>
<keyword evidence="9" id="KW-1133">Transmembrane helix</keyword>
<evidence type="ECO:0000256" key="13">
    <source>
        <dbReference type="ARBA" id="ARBA00023211"/>
    </source>
</evidence>
<dbReference type="FunFam" id="3.90.550.50:FF:000015">
    <property type="entry name" value="Beta-1,3-galactosyltransferase GALT1"/>
    <property type="match status" value="1"/>
</dbReference>
<comment type="similarity">
    <text evidence="4">Belongs to the glycosyltransferase 31 family.</text>
</comment>
<dbReference type="GO" id="GO:0000139">
    <property type="term" value="C:Golgi membrane"/>
    <property type="evidence" value="ECO:0007669"/>
    <property type="project" value="UniProtKB-SubCell"/>
</dbReference>
<gene>
    <name evidence="16" type="ORF">GH714_032048</name>
</gene>
<evidence type="ECO:0000256" key="2">
    <source>
        <dbReference type="ARBA" id="ARBA00004323"/>
    </source>
</evidence>
<protein>
    <recommendedName>
        <fullName evidence="15">Galectin domain-containing protein</fullName>
    </recommendedName>
</protein>
<dbReference type="InterPro" id="IPR002659">
    <property type="entry name" value="Glyco_trans_31"/>
</dbReference>
<dbReference type="EMBL" id="JAAGAX010000011">
    <property type="protein sequence ID" value="KAF2299466.1"/>
    <property type="molecule type" value="Genomic_DNA"/>
</dbReference>
<evidence type="ECO:0000256" key="8">
    <source>
        <dbReference type="ARBA" id="ARBA00022968"/>
    </source>
</evidence>
<keyword evidence="5" id="KW-0328">Glycosyltransferase</keyword>
<keyword evidence="12" id="KW-0325">Glycoprotein</keyword>
<keyword evidence="13" id="KW-0464">Manganese</keyword>
<dbReference type="InterPro" id="IPR001079">
    <property type="entry name" value="Galectin_CRD"/>
</dbReference>
<dbReference type="InterPro" id="IPR011990">
    <property type="entry name" value="TPR-like_helical_dom_sf"/>
</dbReference>
<keyword evidence="11" id="KW-0472">Membrane</keyword>
<dbReference type="GO" id="GO:0010488">
    <property type="term" value="F:UDP-galactose:N-glycan beta-1,3-galactosyltransferase activity"/>
    <property type="evidence" value="ECO:0007669"/>
    <property type="project" value="TreeGrafter"/>
</dbReference>
<evidence type="ECO:0000256" key="11">
    <source>
        <dbReference type="ARBA" id="ARBA00023136"/>
    </source>
</evidence>
<dbReference type="PANTHER" id="PTHR11214:SF129">
    <property type="entry name" value="BETA-1,3-GALACTOSYLTRANSFERASE GALT1"/>
    <property type="match status" value="1"/>
</dbReference>
<comment type="cofactor">
    <cofactor evidence="1">
        <name>Mn(2+)</name>
        <dbReference type="ChEBI" id="CHEBI:29035"/>
    </cofactor>
</comment>
<keyword evidence="6" id="KW-0808">Transferase</keyword>
<evidence type="ECO:0000256" key="6">
    <source>
        <dbReference type="ARBA" id="ARBA00022679"/>
    </source>
</evidence>
<dbReference type="PANTHER" id="PTHR11214">
    <property type="entry name" value="BETA-1,3-N-ACETYLGLUCOSAMINYLTRANSFERASE"/>
    <property type="match status" value="1"/>
</dbReference>
<proteinExistence type="inferred from homology"/>